<proteinExistence type="predicted"/>
<name>A0A1X7VVK8_AMPQE</name>
<dbReference type="InParanoid" id="A0A1X7VVK8"/>
<dbReference type="AlphaFoldDB" id="A0A1X7VVK8"/>
<sequence length="81" mass="10163">MDRKWYMKCYQLLRQIRRRFKRLWLLYQSFLVQMLLNVRILLNGFLAMKLLLIFMMRLLVMEHVSSEHYQMPLLLLKQIIM</sequence>
<protein>
    <submittedName>
        <fullName evidence="2">Uncharacterized protein</fullName>
    </submittedName>
</protein>
<keyword evidence="1" id="KW-1133">Transmembrane helix</keyword>
<organism evidence="2">
    <name type="scientific">Amphimedon queenslandica</name>
    <name type="common">Sponge</name>
    <dbReference type="NCBI Taxonomy" id="400682"/>
    <lineage>
        <taxon>Eukaryota</taxon>
        <taxon>Metazoa</taxon>
        <taxon>Porifera</taxon>
        <taxon>Demospongiae</taxon>
        <taxon>Heteroscleromorpha</taxon>
        <taxon>Haplosclerida</taxon>
        <taxon>Niphatidae</taxon>
        <taxon>Amphimedon</taxon>
    </lineage>
</organism>
<reference evidence="2" key="1">
    <citation type="submission" date="2017-05" db="UniProtKB">
        <authorList>
            <consortium name="EnsemblMetazoa"/>
        </authorList>
    </citation>
    <scope>IDENTIFICATION</scope>
</reference>
<keyword evidence="1" id="KW-0812">Transmembrane</keyword>
<evidence type="ECO:0000313" key="2">
    <source>
        <dbReference type="EnsemblMetazoa" id="Aqu2.1.44377_001"/>
    </source>
</evidence>
<feature type="transmembrane region" description="Helical" evidence="1">
    <location>
        <begin position="20"/>
        <end position="36"/>
    </location>
</feature>
<dbReference type="EnsemblMetazoa" id="Aqu2.1.44377_001">
    <property type="protein sequence ID" value="Aqu2.1.44377_001"/>
    <property type="gene ID" value="Aqu2.1.44377"/>
</dbReference>
<accession>A0A1X7VVK8</accession>
<keyword evidence="1" id="KW-0472">Membrane</keyword>
<evidence type="ECO:0000256" key="1">
    <source>
        <dbReference type="SAM" id="Phobius"/>
    </source>
</evidence>